<protein>
    <submittedName>
        <fullName evidence="2">Uncharacterized protein</fullName>
    </submittedName>
</protein>
<organism evidence="2 3">
    <name type="scientific">Linderina pennispora</name>
    <dbReference type="NCBI Taxonomy" id="61395"/>
    <lineage>
        <taxon>Eukaryota</taxon>
        <taxon>Fungi</taxon>
        <taxon>Fungi incertae sedis</taxon>
        <taxon>Zoopagomycota</taxon>
        <taxon>Kickxellomycotina</taxon>
        <taxon>Kickxellomycetes</taxon>
        <taxon>Kickxellales</taxon>
        <taxon>Kickxellaceae</taxon>
        <taxon>Linderina</taxon>
    </lineage>
</organism>
<reference evidence="2 3" key="1">
    <citation type="submission" date="2016-07" db="EMBL/GenBank/DDBJ databases">
        <title>Pervasive Adenine N6-methylation of Active Genes in Fungi.</title>
        <authorList>
            <consortium name="DOE Joint Genome Institute"/>
            <person name="Mondo S.J."/>
            <person name="Dannebaum R.O."/>
            <person name="Kuo R.C."/>
            <person name="Labutti K."/>
            <person name="Haridas S."/>
            <person name="Kuo A."/>
            <person name="Salamov A."/>
            <person name="Ahrendt S.R."/>
            <person name="Lipzen A."/>
            <person name="Sullivan W."/>
            <person name="Andreopoulos W.B."/>
            <person name="Clum A."/>
            <person name="Lindquist E."/>
            <person name="Daum C."/>
            <person name="Ramamoorthy G.K."/>
            <person name="Gryganskyi A."/>
            <person name="Culley D."/>
            <person name="Magnuson J.K."/>
            <person name="James T.Y."/>
            <person name="O'Malley M.A."/>
            <person name="Stajich J.E."/>
            <person name="Spatafora J.W."/>
            <person name="Visel A."/>
            <person name="Grigoriev I.V."/>
        </authorList>
    </citation>
    <scope>NUCLEOTIDE SEQUENCE [LARGE SCALE GENOMIC DNA]</scope>
    <source>
        <strain evidence="2 3">ATCC 12442</strain>
    </source>
</reference>
<feature type="compositionally biased region" description="Polar residues" evidence="1">
    <location>
        <begin position="109"/>
        <end position="129"/>
    </location>
</feature>
<dbReference type="EMBL" id="MCFD01000007">
    <property type="protein sequence ID" value="ORX69784.1"/>
    <property type="molecule type" value="Genomic_DNA"/>
</dbReference>
<dbReference type="GeneID" id="63802215"/>
<dbReference type="Proteomes" id="UP000193922">
    <property type="component" value="Unassembled WGS sequence"/>
</dbReference>
<gene>
    <name evidence="2" type="ORF">DL89DRAFT_257999</name>
</gene>
<evidence type="ECO:0000256" key="1">
    <source>
        <dbReference type="SAM" id="MobiDB-lite"/>
    </source>
</evidence>
<feature type="compositionally biased region" description="Polar residues" evidence="1">
    <location>
        <begin position="35"/>
        <end position="48"/>
    </location>
</feature>
<dbReference type="AlphaFoldDB" id="A0A1Y1W9F3"/>
<evidence type="ECO:0000313" key="3">
    <source>
        <dbReference type="Proteomes" id="UP000193922"/>
    </source>
</evidence>
<feature type="compositionally biased region" description="Low complexity" evidence="1">
    <location>
        <begin position="72"/>
        <end position="81"/>
    </location>
</feature>
<name>A0A1Y1W9F3_9FUNG</name>
<feature type="compositionally biased region" description="Basic residues" evidence="1">
    <location>
        <begin position="136"/>
        <end position="147"/>
    </location>
</feature>
<evidence type="ECO:0000313" key="2">
    <source>
        <dbReference type="EMBL" id="ORX69784.1"/>
    </source>
</evidence>
<comment type="caution">
    <text evidence="2">The sequence shown here is derived from an EMBL/GenBank/DDBJ whole genome shotgun (WGS) entry which is preliminary data.</text>
</comment>
<keyword evidence="3" id="KW-1185">Reference proteome</keyword>
<feature type="region of interest" description="Disordered" evidence="1">
    <location>
        <begin position="1"/>
        <end position="147"/>
    </location>
</feature>
<dbReference type="RefSeq" id="XP_040743472.1">
    <property type="nucleotide sequence ID" value="XM_040885567.1"/>
</dbReference>
<sequence>MDFDQNRQRGRPFAFDPSGMQSPLPRSARPLNLGFSGSTAIQSNSSMTYAKPILMPTSIRPVGSDYSRQKQEQPQAQTQPQSTGIRPTPLNVAADRNKDSVPAPKAASASGNSTKGKRGLQNSTNNSAHVQLPVQKRTKAQHTRSLKRAVGSVLGAIEHSDMEASQVVIRDSSDDEFSGSIDFPDDILQMSPGGLGLSDALAKPTGIAEQGAAKTEEPEEPEFDPDLTPAAAIQHIKGKQHADVVIQPRN</sequence>
<accession>A0A1Y1W9F3</accession>
<proteinExistence type="predicted"/>